<feature type="transmembrane region" description="Helical" evidence="10">
    <location>
        <begin position="288"/>
        <end position="309"/>
    </location>
</feature>
<evidence type="ECO:0000256" key="4">
    <source>
        <dbReference type="ARBA" id="ARBA00022692"/>
    </source>
</evidence>
<feature type="transmembrane region" description="Helical" evidence="10">
    <location>
        <begin position="125"/>
        <end position="141"/>
    </location>
</feature>
<dbReference type="PANTHER" id="PTHR11003">
    <property type="entry name" value="POTASSIUM CHANNEL, SUBFAMILY K"/>
    <property type="match status" value="1"/>
</dbReference>
<dbReference type="KEGG" id="soe:110776130"/>
<evidence type="ECO:0000313" key="15">
    <source>
        <dbReference type="RefSeq" id="XP_056686340.1"/>
    </source>
</evidence>
<protein>
    <submittedName>
        <fullName evidence="13 14">Two-pore potassium channel 5</fullName>
    </submittedName>
</protein>
<dbReference type="Pfam" id="PF07885">
    <property type="entry name" value="Ion_trans_2"/>
    <property type="match status" value="2"/>
</dbReference>
<evidence type="ECO:0000256" key="10">
    <source>
        <dbReference type="SAM" id="Phobius"/>
    </source>
</evidence>
<evidence type="ECO:0000313" key="12">
    <source>
        <dbReference type="Proteomes" id="UP000813463"/>
    </source>
</evidence>
<evidence type="ECO:0000256" key="5">
    <source>
        <dbReference type="ARBA" id="ARBA00022989"/>
    </source>
</evidence>
<dbReference type="Gene3D" id="1.10.287.70">
    <property type="match status" value="2"/>
</dbReference>
<comment type="subcellular location">
    <subcellularLocation>
        <location evidence="1">Membrane</location>
        <topology evidence="1">Multi-pass membrane protein</topology>
    </subcellularLocation>
</comment>
<evidence type="ECO:0000259" key="11">
    <source>
        <dbReference type="Pfam" id="PF07885"/>
    </source>
</evidence>
<keyword evidence="5 10" id="KW-1133">Transmembrane helix</keyword>
<feature type="region of interest" description="Disordered" evidence="9">
    <location>
        <begin position="1"/>
        <end position="29"/>
    </location>
</feature>
<reference evidence="13 14" key="2">
    <citation type="submission" date="2025-04" db="UniProtKB">
        <authorList>
            <consortium name="RefSeq"/>
        </authorList>
    </citation>
    <scope>IDENTIFICATION</scope>
    <source>
        <tissue evidence="15">Leaf</tissue>
    </source>
</reference>
<dbReference type="OrthoDB" id="415460at2759"/>
<dbReference type="Proteomes" id="UP000813463">
    <property type="component" value="Chromosome 5"/>
</dbReference>
<feature type="compositionally biased region" description="Polar residues" evidence="9">
    <location>
        <begin position="13"/>
        <end position="29"/>
    </location>
</feature>
<keyword evidence="12" id="KW-1185">Reference proteome</keyword>
<name>A0A9R0HSZ6_SPIOL</name>
<evidence type="ECO:0000256" key="8">
    <source>
        <dbReference type="ARBA" id="ARBA00023303"/>
    </source>
</evidence>
<evidence type="ECO:0000313" key="14">
    <source>
        <dbReference type="RefSeq" id="XP_021836387.1"/>
    </source>
</evidence>
<dbReference type="RefSeq" id="XP_021836383.1">
    <property type="nucleotide sequence ID" value="XM_021980691.1"/>
</dbReference>
<evidence type="ECO:0000256" key="2">
    <source>
        <dbReference type="ARBA" id="ARBA00010159"/>
    </source>
</evidence>
<keyword evidence="3" id="KW-0813">Transport</keyword>
<evidence type="ECO:0000256" key="6">
    <source>
        <dbReference type="ARBA" id="ARBA00023065"/>
    </source>
</evidence>
<accession>A0A9R0HSZ6</accession>
<dbReference type="GeneID" id="110776130"/>
<sequence>MDEVTAGDELQLEINSSDWEEQQQLPRTKSLQRCKTAPAKDMAAVIRDLQARSLGTAAAAAAAGGKLEDFKLPEKSIEGKKRMVIVRQAGVLLVIYLGMGVLVYGMNKEQFSRGRGLETHPIVDALYFCIVTMCTIGYGDITPLTPFTKLFSCLFVLVGFGFIDILLSGVLNYVLDLQEQTILSDILHQSNQNDTLAHQTNHHIHSPRPRPLLRLLTLRLVDVHKGRMRIRLKVGLSLLVLILCIGVGTLFLYFVEDLSWVDSLYLSALSVTTVGYGDKAFSTLSGRLFASVWLLVSTLAVARSFLFLVEARIHKRQRTVAKWVLQREITPLDLLSANINNNDFINKSEYVIFKLKEMGKIGDQDVLQICHQFEKLDPNNMGRITLPDLLQSRPFSSRQLS</sequence>
<feature type="transmembrane region" description="Helical" evidence="10">
    <location>
        <begin position="85"/>
        <end position="104"/>
    </location>
</feature>
<feature type="domain" description="Potassium channel" evidence="11">
    <location>
        <begin position="240"/>
        <end position="305"/>
    </location>
</feature>
<evidence type="ECO:0000313" key="13">
    <source>
        <dbReference type="RefSeq" id="XP_021836383.1"/>
    </source>
</evidence>
<keyword evidence="6" id="KW-0406">Ion transport</keyword>
<dbReference type="PANTHER" id="PTHR11003:SF268">
    <property type="entry name" value="TWO-PORE POTASSIUM CHANNEL 4-RELATED"/>
    <property type="match status" value="1"/>
</dbReference>
<dbReference type="GO" id="GO:0030322">
    <property type="term" value="P:stabilization of membrane potential"/>
    <property type="evidence" value="ECO:0007669"/>
    <property type="project" value="TreeGrafter"/>
</dbReference>
<evidence type="ECO:0000256" key="9">
    <source>
        <dbReference type="SAM" id="MobiDB-lite"/>
    </source>
</evidence>
<proteinExistence type="inferred from homology"/>
<evidence type="ECO:0000256" key="3">
    <source>
        <dbReference type="ARBA" id="ARBA00022448"/>
    </source>
</evidence>
<dbReference type="GO" id="GO:0071805">
    <property type="term" value="P:potassium ion transmembrane transport"/>
    <property type="evidence" value="ECO:0000318"/>
    <property type="project" value="GO_Central"/>
</dbReference>
<feature type="domain" description="Potassium channel" evidence="11">
    <location>
        <begin position="92"/>
        <end position="173"/>
    </location>
</feature>
<comment type="similarity">
    <text evidence="2">Belongs to the two pore domain potassium channel (TC 1.A.1.7) family.</text>
</comment>
<keyword evidence="4 10" id="KW-0812">Transmembrane</keyword>
<evidence type="ECO:0000256" key="7">
    <source>
        <dbReference type="ARBA" id="ARBA00023136"/>
    </source>
</evidence>
<dbReference type="RefSeq" id="XP_021836387.1">
    <property type="nucleotide sequence ID" value="XM_021980695.1"/>
</dbReference>
<dbReference type="RefSeq" id="XP_056686340.1">
    <property type="nucleotide sequence ID" value="XM_056830362.1"/>
</dbReference>
<dbReference type="FunFam" id="1.10.287.70:FF:000167">
    <property type="entry name" value="Two-pore potassium channel 2-like"/>
    <property type="match status" value="1"/>
</dbReference>
<feature type="transmembrane region" description="Helical" evidence="10">
    <location>
        <begin position="234"/>
        <end position="255"/>
    </location>
</feature>
<keyword evidence="7 10" id="KW-0472">Membrane</keyword>
<evidence type="ECO:0000256" key="1">
    <source>
        <dbReference type="ARBA" id="ARBA00004141"/>
    </source>
</evidence>
<dbReference type="GO" id="GO:0015271">
    <property type="term" value="F:outward rectifier potassium channel activity"/>
    <property type="evidence" value="ECO:0000318"/>
    <property type="project" value="GO_Central"/>
</dbReference>
<dbReference type="PRINTS" id="PR01333">
    <property type="entry name" value="2POREKCHANEL"/>
</dbReference>
<keyword evidence="8 13" id="KW-0407">Ion channel</keyword>
<gene>
    <name evidence="13 14 15" type="primary">LOC110776130</name>
</gene>
<dbReference type="GO" id="GO:0022841">
    <property type="term" value="F:potassium ion leak channel activity"/>
    <property type="evidence" value="ECO:0000318"/>
    <property type="project" value="GO_Central"/>
</dbReference>
<dbReference type="InterPro" id="IPR013099">
    <property type="entry name" value="K_chnl_dom"/>
</dbReference>
<reference evidence="12" key="1">
    <citation type="journal article" date="2021" name="Nat. Commun.">
        <title>Genomic analyses provide insights into spinach domestication and the genetic basis of agronomic traits.</title>
        <authorList>
            <person name="Cai X."/>
            <person name="Sun X."/>
            <person name="Xu C."/>
            <person name="Sun H."/>
            <person name="Wang X."/>
            <person name="Ge C."/>
            <person name="Zhang Z."/>
            <person name="Wang Q."/>
            <person name="Fei Z."/>
            <person name="Jiao C."/>
            <person name="Wang Q."/>
        </authorList>
    </citation>
    <scope>NUCLEOTIDE SEQUENCE [LARGE SCALE GENOMIC DNA]</scope>
    <source>
        <strain evidence="12">cv. Varoflay</strain>
    </source>
</reference>
<dbReference type="GO" id="GO:0005886">
    <property type="term" value="C:plasma membrane"/>
    <property type="evidence" value="ECO:0000318"/>
    <property type="project" value="GO_Central"/>
</dbReference>
<dbReference type="GO" id="GO:0009705">
    <property type="term" value="C:plant-type vacuole membrane"/>
    <property type="evidence" value="ECO:0000318"/>
    <property type="project" value="GO_Central"/>
</dbReference>
<feature type="transmembrane region" description="Helical" evidence="10">
    <location>
        <begin position="147"/>
        <end position="175"/>
    </location>
</feature>
<organism evidence="12 14">
    <name type="scientific">Spinacia oleracea</name>
    <name type="common">Spinach</name>
    <dbReference type="NCBI Taxonomy" id="3562"/>
    <lineage>
        <taxon>Eukaryota</taxon>
        <taxon>Viridiplantae</taxon>
        <taxon>Streptophyta</taxon>
        <taxon>Embryophyta</taxon>
        <taxon>Tracheophyta</taxon>
        <taxon>Spermatophyta</taxon>
        <taxon>Magnoliopsida</taxon>
        <taxon>eudicotyledons</taxon>
        <taxon>Gunneridae</taxon>
        <taxon>Pentapetalae</taxon>
        <taxon>Caryophyllales</taxon>
        <taxon>Chenopodiaceae</taxon>
        <taxon>Chenopodioideae</taxon>
        <taxon>Anserineae</taxon>
        <taxon>Spinacia</taxon>
    </lineage>
</organism>
<dbReference type="AlphaFoldDB" id="A0A9R0HSZ6"/>
<dbReference type="InterPro" id="IPR003280">
    <property type="entry name" value="2pore_dom_K_chnl"/>
</dbReference>
<dbReference type="SUPFAM" id="SSF81324">
    <property type="entry name" value="Voltage-gated potassium channels"/>
    <property type="match status" value="2"/>
</dbReference>